<accession>A0A024VYC4</accession>
<feature type="domain" description="Plasmodium falciparum erythrocyte membrane protein-1 N-terminal segment" evidence="2">
    <location>
        <begin position="18"/>
        <end position="53"/>
    </location>
</feature>
<organism evidence="3 4">
    <name type="scientific">Plasmodium falciparum Tanzania</name>
    <name type="common">2000708</name>
    <dbReference type="NCBI Taxonomy" id="1036725"/>
    <lineage>
        <taxon>Eukaryota</taxon>
        <taxon>Sar</taxon>
        <taxon>Alveolata</taxon>
        <taxon>Apicomplexa</taxon>
        <taxon>Aconoidasida</taxon>
        <taxon>Haemosporida</taxon>
        <taxon>Plasmodiidae</taxon>
        <taxon>Plasmodium</taxon>
        <taxon>Plasmodium (Laverania)</taxon>
    </lineage>
</organism>
<evidence type="ECO:0000313" key="3">
    <source>
        <dbReference type="EMBL" id="ETW33265.1"/>
    </source>
</evidence>
<evidence type="ECO:0000313" key="4">
    <source>
        <dbReference type="Proteomes" id="UP000030708"/>
    </source>
</evidence>
<proteinExistence type="predicted"/>
<evidence type="ECO:0000256" key="1">
    <source>
        <dbReference type="SAM" id="MobiDB-lite"/>
    </source>
</evidence>
<dbReference type="Proteomes" id="UP000030708">
    <property type="component" value="Unassembled WGS sequence"/>
</dbReference>
<evidence type="ECO:0000259" key="2">
    <source>
        <dbReference type="Pfam" id="PF15447"/>
    </source>
</evidence>
<feature type="compositionally biased region" description="Gly residues" evidence="1">
    <location>
        <begin position="1"/>
        <end position="13"/>
    </location>
</feature>
<protein>
    <recommendedName>
        <fullName evidence="2">Plasmodium falciparum erythrocyte membrane protein-1 N-terminal segment domain-containing protein</fullName>
    </recommendedName>
</protein>
<dbReference type="Pfam" id="PF15447">
    <property type="entry name" value="NTS"/>
    <property type="match status" value="1"/>
</dbReference>
<dbReference type="EMBL" id="KI926762">
    <property type="protein sequence ID" value="ETW33265.1"/>
    <property type="molecule type" value="Genomic_DNA"/>
</dbReference>
<gene>
    <name evidence="3" type="ORF">PFTANZ_06017</name>
</gene>
<reference evidence="3 4" key="2">
    <citation type="submission" date="2013-02" db="EMBL/GenBank/DDBJ databases">
        <title>The Genome Sequence of Plasmodium falciparum Tanzania (2000708).</title>
        <authorList>
            <consortium name="The Broad Institute Genome Sequencing Platform"/>
            <consortium name="The Broad Institute Genome Sequencing Center for Infectious Disease"/>
            <person name="Neafsey D."/>
            <person name="Cheeseman I."/>
            <person name="Volkman S."/>
            <person name="Adams J."/>
            <person name="Walker B."/>
            <person name="Young S.K."/>
            <person name="Zeng Q."/>
            <person name="Gargeya S."/>
            <person name="Fitzgerald M."/>
            <person name="Haas B."/>
            <person name="Abouelleil A."/>
            <person name="Alvarado L."/>
            <person name="Arachchi H.M."/>
            <person name="Berlin A.M."/>
            <person name="Chapman S.B."/>
            <person name="Dewar J."/>
            <person name="Goldberg J."/>
            <person name="Griggs A."/>
            <person name="Gujja S."/>
            <person name="Hansen M."/>
            <person name="Howarth C."/>
            <person name="Imamovic A."/>
            <person name="Larimer J."/>
            <person name="McCowan C."/>
            <person name="Murphy C."/>
            <person name="Neiman D."/>
            <person name="Pearson M."/>
            <person name="Priest M."/>
            <person name="Roberts A."/>
            <person name="Saif S."/>
            <person name="Shea T."/>
            <person name="Sisk P."/>
            <person name="Sykes S."/>
            <person name="Wortman J."/>
            <person name="Nusbaum C."/>
            <person name="Birren B."/>
        </authorList>
    </citation>
    <scope>NUCLEOTIDE SEQUENCE [LARGE SCALE GENOMIC DNA]</scope>
    <source>
        <strain evidence="4">Tanzania (2000708)</strain>
    </source>
</reference>
<dbReference type="AlphaFoldDB" id="A0A024VYC4"/>
<feature type="region of interest" description="Disordered" evidence="1">
    <location>
        <begin position="1"/>
        <end position="22"/>
    </location>
</feature>
<sequence length="134" mass="15119">MEARGGSGGGRGSSGEEDAKNMFDRIGKEVHDLVKNGGAEKYFNELHGSLKDAIFEEKPKKQQTQGNPCKLDHIYHTNATNGRSYPCRTGKEERFSQVHGGECDNKKISIVMIKLIIIPYWRMCVLQPYMKDNQ</sequence>
<reference evidence="3 4" key="1">
    <citation type="submission" date="2013-02" db="EMBL/GenBank/DDBJ databases">
        <title>The Genome Annotation of Plasmodium falciparum Tanzania (2000708).</title>
        <authorList>
            <consortium name="The Broad Institute Genome Sequencing Platform"/>
            <consortium name="The Broad Institute Genome Sequencing Center for Infectious Disease"/>
            <person name="Neafsey D."/>
            <person name="Hoffman S."/>
            <person name="Volkman S."/>
            <person name="Rosenthal P."/>
            <person name="Walker B."/>
            <person name="Young S.K."/>
            <person name="Zeng Q."/>
            <person name="Gargeya S."/>
            <person name="Fitzgerald M."/>
            <person name="Haas B."/>
            <person name="Abouelleil A."/>
            <person name="Allen A.W."/>
            <person name="Alvarado L."/>
            <person name="Arachchi H.M."/>
            <person name="Berlin A.M."/>
            <person name="Chapman S.B."/>
            <person name="Gainer-Dewar J."/>
            <person name="Goldberg J."/>
            <person name="Griggs A."/>
            <person name="Gujja S."/>
            <person name="Hansen M."/>
            <person name="Howarth C."/>
            <person name="Imamovic A."/>
            <person name="Ireland A."/>
            <person name="Larimer J."/>
            <person name="McCowan C."/>
            <person name="Murphy C."/>
            <person name="Pearson M."/>
            <person name="Poon T.W."/>
            <person name="Priest M."/>
            <person name="Roberts A."/>
            <person name="Saif S."/>
            <person name="Shea T."/>
            <person name="Sisk P."/>
            <person name="Sykes S."/>
            <person name="Wortman J."/>
            <person name="Nusbaum C."/>
            <person name="Birren B."/>
        </authorList>
    </citation>
    <scope>NUCLEOTIDE SEQUENCE [LARGE SCALE GENOMIC DNA]</scope>
    <source>
        <strain evidence="4">Tanzania (2000708)</strain>
    </source>
</reference>
<name>A0A024VYC4_PLAFA</name>
<dbReference type="InterPro" id="IPR029210">
    <property type="entry name" value="PfEMP1_NTS"/>
</dbReference>